<feature type="signal peptide" evidence="1">
    <location>
        <begin position="1"/>
        <end position="49"/>
    </location>
</feature>
<gene>
    <name evidence="2" type="ORF">EOI86_14275</name>
</gene>
<reference evidence="3" key="1">
    <citation type="submission" date="2019-01" db="EMBL/GenBank/DDBJ databases">
        <title>Gri0909 isolated from a small marine red alga.</title>
        <authorList>
            <person name="Kim J."/>
            <person name="Jeong S.E."/>
            <person name="Jeon C.O."/>
        </authorList>
    </citation>
    <scope>NUCLEOTIDE SEQUENCE [LARGE SCALE GENOMIC DNA]</scope>
    <source>
        <strain evidence="3">Gri0909</strain>
    </source>
</reference>
<evidence type="ECO:0000256" key="1">
    <source>
        <dbReference type="SAM" id="SignalP"/>
    </source>
</evidence>
<dbReference type="EMBL" id="SADE01000002">
    <property type="protein sequence ID" value="RVU36371.1"/>
    <property type="molecule type" value="Genomic_DNA"/>
</dbReference>
<accession>A0A437QPB3</accession>
<dbReference type="RefSeq" id="WP_127765847.1">
    <property type="nucleotide sequence ID" value="NZ_SADE01000002.1"/>
</dbReference>
<keyword evidence="1" id="KW-0732">Signal</keyword>
<comment type="caution">
    <text evidence="2">The sequence shown here is derived from an EMBL/GenBank/DDBJ whole genome shotgun (WGS) entry which is preliminary data.</text>
</comment>
<sequence>MTSFGNETQNGMVERFRHPAISPQKRFARRARGVVASLALIAMTSPAIAGTATQACENDIDFKELGASIVVAPSNVDAVPRGERAKAVRFLQSELMVAALACDARQYYGDFVKRYKVSLVSSGRDLKNHFEKAHGQKKGFAELNRFVTRMANKASGRMASLGADFCSNMHATYKHLLSKDDVQLTGFSLGYQARVQGQEQLVAADCDQPQQLSAIPQ</sequence>
<feature type="chain" id="PRO_5018987905" evidence="1">
    <location>
        <begin position="50"/>
        <end position="217"/>
    </location>
</feature>
<keyword evidence="3" id="KW-1185">Reference proteome</keyword>
<evidence type="ECO:0000313" key="3">
    <source>
        <dbReference type="Proteomes" id="UP000287447"/>
    </source>
</evidence>
<dbReference type="Proteomes" id="UP000287447">
    <property type="component" value="Unassembled WGS sequence"/>
</dbReference>
<evidence type="ECO:0000313" key="2">
    <source>
        <dbReference type="EMBL" id="RVU36371.1"/>
    </source>
</evidence>
<protein>
    <submittedName>
        <fullName evidence="2">Uncharacterized protein</fullName>
    </submittedName>
</protein>
<organism evidence="2 3">
    <name type="scientific">Hwanghaeella grinnelliae</name>
    <dbReference type="NCBI Taxonomy" id="2500179"/>
    <lineage>
        <taxon>Bacteria</taxon>
        <taxon>Pseudomonadati</taxon>
        <taxon>Pseudomonadota</taxon>
        <taxon>Alphaproteobacteria</taxon>
        <taxon>Rhodospirillales</taxon>
        <taxon>Rhodospirillaceae</taxon>
        <taxon>Hwanghaeella</taxon>
    </lineage>
</organism>
<dbReference type="AlphaFoldDB" id="A0A437QPB3"/>
<proteinExistence type="predicted"/>
<dbReference type="OrthoDB" id="7365380at2"/>
<name>A0A437QPB3_9PROT</name>